<evidence type="ECO:0000313" key="2">
    <source>
        <dbReference type="EMBL" id="MEM6248001.1"/>
    </source>
</evidence>
<dbReference type="RefSeq" id="WP_342899039.1">
    <property type="nucleotide sequence ID" value="NZ_JAUOEV010000008.1"/>
</dbReference>
<proteinExistence type="predicted"/>
<protein>
    <recommendedName>
        <fullName evidence="1">Adenylyltransferase SoFic-like C-terminal domain-containing protein</fullName>
    </recommendedName>
</protein>
<comment type="caution">
    <text evidence="2">The sequence shown here is derived from an EMBL/GenBank/DDBJ whole genome shotgun (WGS) entry which is preliminary data.</text>
</comment>
<sequence>MDSFVLLTTGVTKYLEQLVEYGFLTKQKVGRANYYINAPLCQLLIAHS</sequence>
<dbReference type="Proteomes" id="UP001489333">
    <property type="component" value="Unassembled WGS sequence"/>
</dbReference>
<dbReference type="EMBL" id="JBCHKU010000005">
    <property type="protein sequence ID" value="MEM6248001.1"/>
    <property type="molecule type" value="Genomic_DNA"/>
</dbReference>
<gene>
    <name evidence="2" type="ORF">AAGS29_05150</name>
</gene>
<name>A0ABU9UP16_9GAMM</name>
<dbReference type="GeneID" id="94544940"/>
<evidence type="ECO:0000259" key="1">
    <source>
        <dbReference type="Pfam" id="PF21248"/>
    </source>
</evidence>
<evidence type="ECO:0000313" key="3">
    <source>
        <dbReference type="Proteomes" id="UP001489333"/>
    </source>
</evidence>
<organism evidence="2 3">
    <name type="scientific">Shewanella vaxholmensis</name>
    <dbReference type="NCBI Taxonomy" id="3063535"/>
    <lineage>
        <taxon>Bacteria</taxon>
        <taxon>Pseudomonadati</taxon>
        <taxon>Pseudomonadota</taxon>
        <taxon>Gammaproteobacteria</taxon>
        <taxon>Alteromonadales</taxon>
        <taxon>Shewanellaceae</taxon>
        <taxon>Shewanella</taxon>
    </lineage>
</organism>
<accession>A0ABU9UP16</accession>
<feature type="domain" description="Adenylyltransferase SoFic-like C-terminal" evidence="1">
    <location>
        <begin position="11"/>
        <end position="40"/>
    </location>
</feature>
<reference evidence="2 3" key="1">
    <citation type="submission" date="2024-04" db="EMBL/GenBank/DDBJ databases">
        <title>Novel Shewanella species isolated from Baltic Sea sediments.</title>
        <authorList>
            <person name="Martin-Rodriguez A.J."/>
            <person name="Fernandez-Juarez V."/>
            <person name="Valeriano V.D."/>
            <person name="Mihindukulasooriya I."/>
            <person name="Ceresnova L."/>
            <person name="Joffre E."/>
            <person name="Jensie-Markopoulos S."/>
            <person name="Moore E.R.B."/>
            <person name="Sjoling A."/>
        </authorList>
    </citation>
    <scope>NUCLEOTIDE SEQUENCE [LARGE SCALE GENOMIC DNA]</scope>
    <source>
        <strain evidence="2 3">VAX-SP0-0CM-1</strain>
    </source>
</reference>
<dbReference type="InterPro" id="IPR048770">
    <property type="entry name" value="SoFic-like_C"/>
</dbReference>
<keyword evidence="3" id="KW-1185">Reference proteome</keyword>
<dbReference type="Pfam" id="PF21248">
    <property type="entry name" value="SoFic-like_C"/>
    <property type="match status" value="1"/>
</dbReference>